<feature type="region of interest" description="Disordered" evidence="13">
    <location>
        <begin position="162"/>
        <end position="182"/>
    </location>
</feature>
<protein>
    <recommendedName>
        <fullName evidence="10">Fidgetin-like protein 1</fullName>
    </recommendedName>
</protein>
<dbReference type="PANTHER" id="PTHR23074:SF17">
    <property type="entry name" value="FIDGETIN-LIKE PROTEIN 1"/>
    <property type="match status" value="1"/>
</dbReference>
<evidence type="ECO:0000256" key="13">
    <source>
        <dbReference type="SAM" id="MobiDB-lite"/>
    </source>
</evidence>
<keyword evidence="6" id="KW-0378">Hydrolase</keyword>
<reference evidence="15" key="1">
    <citation type="submission" date="2021-12" db="EMBL/GenBank/DDBJ databases">
        <authorList>
            <person name="King R."/>
        </authorList>
    </citation>
    <scope>NUCLEOTIDE SEQUENCE</scope>
</reference>
<evidence type="ECO:0000256" key="3">
    <source>
        <dbReference type="ARBA" id="ARBA00006914"/>
    </source>
</evidence>
<evidence type="ECO:0000256" key="11">
    <source>
        <dbReference type="ARBA" id="ARBA00049360"/>
    </source>
</evidence>
<dbReference type="InterPro" id="IPR003593">
    <property type="entry name" value="AAA+_ATPase"/>
</dbReference>
<dbReference type="InterPro" id="IPR050304">
    <property type="entry name" value="MT-severing_AAA_ATPase"/>
</dbReference>
<evidence type="ECO:0000256" key="8">
    <source>
        <dbReference type="ARBA" id="ARBA00022842"/>
    </source>
</evidence>
<organism evidence="15 16">
    <name type="scientific">Chilo suppressalis</name>
    <name type="common">Asiatic rice borer moth</name>
    <dbReference type="NCBI Taxonomy" id="168631"/>
    <lineage>
        <taxon>Eukaryota</taxon>
        <taxon>Metazoa</taxon>
        <taxon>Ecdysozoa</taxon>
        <taxon>Arthropoda</taxon>
        <taxon>Hexapoda</taxon>
        <taxon>Insecta</taxon>
        <taxon>Pterygota</taxon>
        <taxon>Neoptera</taxon>
        <taxon>Endopterygota</taxon>
        <taxon>Lepidoptera</taxon>
        <taxon>Glossata</taxon>
        <taxon>Ditrysia</taxon>
        <taxon>Pyraloidea</taxon>
        <taxon>Crambidae</taxon>
        <taxon>Crambinae</taxon>
        <taxon>Chilo</taxon>
    </lineage>
</organism>
<evidence type="ECO:0000256" key="7">
    <source>
        <dbReference type="ARBA" id="ARBA00022840"/>
    </source>
</evidence>
<dbReference type="InterPro" id="IPR015415">
    <property type="entry name" value="Spast_Vps4_C"/>
</dbReference>
<proteinExistence type="inferred from homology"/>
<dbReference type="CDD" id="cd19525">
    <property type="entry name" value="RecA-like_Figl-1"/>
    <property type="match status" value="1"/>
</dbReference>
<accession>A0ABN8BHL9</accession>
<evidence type="ECO:0000256" key="10">
    <source>
        <dbReference type="ARBA" id="ARBA00035694"/>
    </source>
</evidence>
<evidence type="ECO:0000313" key="16">
    <source>
        <dbReference type="Proteomes" id="UP001153292"/>
    </source>
</evidence>
<sequence>MKKLPLVQDSCYNLTAINRNSLNLYHLSTQSHSNISSQTCLRSVWESNNILMNEKSDKFSNFINVLTPNCDNARSWKSNLSHCTDAIALFEQSLSTCTHCSQGSSKAMNLDQIQTNKCICNVNLIATNLQNQNDVQQIGKQPFNGENYISSSKVIATDEKPLMKPKFGRPKGPLKLTNQTTSKCPPTYQHVDLEKEEEEMKAHKSNVAKITFKTAKEQLLASNPAAKRTLGTSRKAQAKFVSPMIGAQEKQENLEPEIADERLKHIDPKMIELIESEIIDKGTPIGWDDIAGLHMAKSVIQEAVVWPLLRPDLFTGLRRPPKGILLFGPPGTGKTLIGKCIAAQCHATFFSISASSLTSKWIGDGEKMVRALFAVARCRQPAVVFIDEIDSLLTQRNDTEHEATRRIKTEFLVQFDGAGTGEDDRLLIVGATNRPQELDEAARRRLVKRLYIPLPDFEARKQIISNLLSSERHDLTDAHTTEICSLTEGYSGADMKSLCSEAAMGPVRAVPFSQIITIDSDKMRPVNVEDFKNALQRVRPSVSQDDLGQYIKWNKTYGQGFQ</sequence>
<dbReference type="InterPro" id="IPR047858">
    <property type="entry name" value="FIGNL1_ATPase"/>
</dbReference>
<evidence type="ECO:0000313" key="15">
    <source>
        <dbReference type="EMBL" id="CAH0406690.1"/>
    </source>
</evidence>
<dbReference type="Pfam" id="PF17862">
    <property type="entry name" value="AAA_lid_3"/>
    <property type="match status" value="1"/>
</dbReference>
<dbReference type="Gene3D" id="1.10.8.60">
    <property type="match status" value="1"/>
</dbReference>
<keyword evidence="4" id="KW-0479">Metal-binding</keyword>
<evidence type="ECO:0000256" key="1">
    <source>
        <dbReference type="ARBA" id="ARBA00001946"/>
    </source>
</evidence>
<comment type="cofactor">
    <cofactor evidence="1">
        <name>Mg(2+)</name>
        <dbReference type="ChEBI" id="CHEBI:18420"/>
    </cofactor>
</comment>
<gene>
    <name evidence="15" type="ORF">CHILSU_LOCUS10073</name>
</gene>
<dbReference type="EMBL" id="OU963899">
    <property type="protein sequence ID" value="CAH0406690.1"/>
    <property type="molecule type" value="Genomic_DNA"/>
</dbReference>
<evidence type="ECO:0000256" key="4">
    <source>
        <dbReference type="ARBA" id="ARBA00022723"/>
    </source>
</evidence>
<dbReference type="InterPro" id="IPR003959">
    <property type="entry name" value="ATPase_AAA_core"/>
</dbReference>
<evidence type="ECO:0000256" key="9">
    <source>
        <dbReference type="ARBA" id="ARBA00023242"/>
    </source>
</evidence>
<dbReference type="InterPro" id="IPR003960">
    <property type="entry name" value="ATPase_AAA_CS"/>
</dbReference>
<dbReference type="PANTHER" id="PTHR23074">
    <property type="entry name" value="AAA DOMAIN-CONTAINING"/>
    <property type="match status" value="1"/>
</dbReference>
<comment type="subcellular location">
    <subcellularLocation>
        <location evidence="2">Nucleus</location>
    </subcellularLocation>
</comment>
<dbReference type="PROSITE" id="PS00674">
    <property type="entry name" value="AAA"/>
    <property type="match status" value="1"/>
</dbReference>
<name>A0ABN8BHL9_CHISP</name>
<evidence type="ECO:0000256" key="12">
    <source>
        <dbReference type="RuleBase" id="RU003651"/>
    </source>
</evidence>
<feature type="domain" description="AAA+ ATPase" evidence="14">
    <location>
        <begin position="320"/>
        <end position="456"/>
    </location>
</feature>
<dbReference type="Proteomes" id="UP001153292">
    <property type="component" value="Chromosome 6"/>
</dbReference>
<comment type="similarity">
    <text evidence="3 12">Belongs to the AAA ATPase family.</text>
</comment>
<keyword evidence="7 12" id="KW-0067">ATP-binding</keyword>
<keyword evidence="8" id="KW-0460">Magnesium</keyword>
<dbReference type="SMART" id="SM00382">
    <property type="entry name" value="AAA"/>
    <property type="match status" value="1"/>
</dbReference>
<comment type="catalytic activity">
    <reaction evidence="11">
        <text>ATP + H2O = ADP + phosphate + H(+)</text>
        <dbReference type="Rhea" id="RHEA:13065"/>
        <dbReference type="ChEBI" id="CHEBI:15377"/>
        <dbReference type="ChEBI" id="CHEBI:15378"/>
        <dbReference type="ChEBI" id="CHEBI:30616"/>
        <dbReference type="ChEBI" id="CHEBI:43474"/>
        <dbReference type="ChEBI" id="CHEBI:456216"/>
    </reaction>
</comment>
<dbReference type="SUPFAM" id="SSF52540">
    <property type="entry name" value="P-loop containing nucleoside triphosphate hydrolases"/>
    <property type="match status" value="1"/>
</dbReference>
<keyword evidence="5 12" id="KW-0547">Nucleotide-binding</keyword>
<dbReference type="InterPro" id="IPR027417">
    <property type="entry name" value="P-loop_NTPase"/>
</dbReference>
<dbReference type="Gene3D" id="3.40.50.300">
    <property type="entry name" value="P-loop containing nucleotide triphosphate hydrolases"/>
    <property type="match status" value="1"/>
</dbReference>
<evidence type="ECO:0000256" key="2">
    <source>
        <dbReference type="ARBA" id="ARBA00004123"/>
    </source>
</evidence>
<dbReference type="Pfam" id="PF09336">
    <property type="entry name" value="Vps4_C"/>
    <property type="match status" value="1"/>
</dbReference>
<keyword evidence="16" id="KW-1185">Reference proteome</keyword>
<keyword evidence="9" id="KW-0539">Nucleus</keyword>
<evidence type="ECO:0000259" key="14">
    <source>
        <dbReference type="SMART" id="SM00382"/>
    </source>
</evidence>
<dbReference type="Pfam" id="PF00004">
    <property type="entry name" value="AAA"/>
    <property type="match status" value="1"/>
</dbReference>
<evidence type="ECO:0000256" key="5">
    <source>
        <dbReference type="ARBA" id="ARBA00022741"/>
    </source>
</evidence>
<evidence type="ECO:0000256" key="6">
    <source>
        <dbReference type="ARBA" id="ARBA00022801"/>
    </source>
</evidence>
<dbReference type="InterPro" id="IPR041569">
    <property type="entry name" value="AAA_lid_3"/>
</dbReference>